<sequence length="80" mass="8962">MNLLNKAIWVVHILALGLTAFLWLDFNSTYSTFPPSTASTAPIPAPEAMNLAKPTVGKLSNDHYPVTFHWDSELYLMQEL</sequence>
<dbReference type="AlphaFoldDB" id="A0A128FG62"/>
<evidence type="ECO:0000313" key="2">
    <source>
        <dbReference type="EMBL" id="CZF85797.1"/>
    </source>
</evidence>
<feature type="transmembrane region" description="Helical" evidence="1">
    <location>
        <begin position="7"/>
        <end position="24"/>
    </location>
</feature>
<dbReference type="EMBL" id="FIZY01000043">
    <property type="protein sequence ID" value="CZF85797.1"/>
    <property type="molecule type" value="Genomic_DNA"/>
</dbReference>
<keyword evidence="1" id="KW-1133">Transmembrane helix</keyword>
<name>A0A128FG62_9GAMM</name>
<organism evidence="2 3">
    <name type="scientific">Grimontia marina</name>
    <dbReference type="NCBI Taxonomy" id="646534"/>
    <lineage>
        <taxon>Bacteria</taxon>
        <taxon>Pseudomonadati</taxon>
        <taxon>Pseudomonadota</taxon>
        <taxon>Gammaproteobacteria</taxon>
        <taxon>Vibrionales</taxon>
        <taxon>Vibrionaceae</taxon>
        <taxon>Grimontia</taxon>
    </lineage>
</organism>
<evidence type="ECO:0000256" key="1">
    <source>
        <dbReference type="SAM" id="Phobius"/>
    </source>
</evidence>
<keyword evidence="1" id="KW-0812">Transmembrane</keyword>
<evidence type="ECO:0000313" key="3">
    <source>
        <dbReference type="Proteomes" id="UP000073601"/>
    </source>
</evidence>
<proteinExistence type="predicted"/>
<gene>
    <name evidence="2" type="ORF">GMA8713_03830</name>
</gene>
<keyword evidence="3" id="KW-1185">Reference proteome</keyword>
<reference evidence="3" key="1">
    <citation type="submission" date="2016-02" db="EMBL/GenBank/DDBJ databases">
        <authorList>
            <person name="Rodrigo-Torres Lidia"/>
            <person name="Arahal R.David."/>
        </authorList>
    </citation>
    <scope>NUCLEOTIDE SEQUENCE [LARGE SCALE GENOMIC DNA]</scope>
    <source>
        <strain evidence="3">CECT 8713</strain>
    </source>
</reference>
<protein>
    <submittedName>
        <fullName evidence="2">Uncharacterized protein</fullName>
    </submittedName>
</protein>
<accession>A0A128FG62</accession>
<keyword evidence="1" id="KW-0472">Membrane</keyword>
<dbReference type="Proteomes" id="UP000073601">
    <property type="component" value="Unassembled WGS sequence"/>
</dbReference>